<evidence type="ECO:0000256" key="1">
    <source>
        <dbReference type="ARBA" id="ARBA00038242"/>
    </source>
</evidence>
<protein>
    <recommendedName>
        <fullName evidence="2">Bet v I/Major latex protein domain-containing protein</fullName>
    </recommendedName>
</protein>
<organism evidence="3 4">
    <name type="scientific">Phaseolus coccineus</name>
    <name type="common">Scarlet runner bean</name>
    <name type="synonym">Phaseolus multiflorus</name>
    <dbReference type="NCBI Taxonomy" id="3886"/>
    <lineage>
        <taxon>Eukaryota</taxon>
        <taxon>Viridiplantae</taxon>
        <taxon>Streptophyta</taxon>
        <taxon>Embryophyta</taxon>
        <taxon>Tracheophyta</taxon>
        <taxon>Spermatophyta</taxon>
        <taxon>Magnoliopsida</taxon>
        <taxon>eudicotyledons</taxon>
        <taxon>Gunneridae</taxon>
        <taxon>Pentapetalae</taxon>
        <taxon>rosids</taxon>
        <taxon>fabids</taxon>
        <taxon>Fabales</taxon>
        <taxon>Fabaceae</taxon>
        <taxon>Papilionoideae</taxon>
        <taxon>50 kb inversion clade</taxon>
        <taxon>NPAAA clade</taxon>
        <taxon>indigoferoid/millettioid clade</taxon>
        <taxon>Phaseoleae</taxon>
        <taxon>Phaseolus</taxon>
    </lineage>
</organism>
<dbReference type="EMBL" id="JAYMYR010000009">
    <property type="protein sequence ID" value="KAK7342956.1"/>
    <property type="molecule type" value="Genomic_DNA"/>
</dbReference>
<dbReference type="Pfam" id="PF00407">
    <property type="entry name" value="Bet_v_1"/>
    <property type="match status" value="1"/>
</dbReference>
<sequence>MSLSGKISTELPVHATADKWFHTFTNQLHHIQHVADKVHGAKLHEEGKAVTCHESIESVDEQKKRIVFKIYGEAIDDKYKVFKFTFEAIERDDGRAAIKCSVEYEKISEEVHPPYAYLEFYDHVIKDVDAYLLKAEKSATK</sequence>
<dbReference type="Gene3D" id="3.30.530.20">
    <property type="match status" value="1"/>
</dbReference>
<dbReference type="InterPro" id="IPR023393">
    <property type="entry name" value="START-like_dom_sf"/>
</dbReference>
<dbReference type="Proteomes" id="UP001374584">
    <property type="component" value="Unassembled WGS sequence"/>
</dbReference>
<dbReference type="GO" id="GO:0006952">
    <property type="term" value="P:defense response"/>
    <property type="evidence" value="ECO:0007669"/>
    <property type="project" value="InterPro"/>
</dbReference>
<feature type="domain" description="Bet v I/Major latex protein" evidence="2">
    <location>
        <begin position="2"/>
        <end position="135"/>
    </location>
</feature>
<comment type="caution">
    <text evidence="3">The sequence shown here is derived from an EMBL/GenBank/DDBJ whole genome shotgun (WGS) entry which is preliminary data.</text>
</comment>
<proteinExistence type="inferred from homology"/>
<dbReference type="PANTHER" id="PTHR31338:SF16">
    <property type="entry name" value="POLYKETIDE CYCLASE_DEHYDRASE AND LIPID TRANSPORT SUPERFAMILY PROTEIN"/>
    <property type="match status" value="1"/>
</dbReference>
<comment type="similarity">
    <text evidence="1">Belongs to the MLP family.</text>
</comment>
<dbReference type="AlphaFoldDB" id="A0AAN9LW48"/>
<evidence type="ECO:0000259" key="2">
    <source>
        <dbReference type="SMART" id="SM01037"/>
    </source>
</evidence>
<evidence type="ECO:0000313" key="4">
    <source>
        <dbReference type="Proteomes" id="UP001374584"/>
    </source>
</evidence>
<dbReference type="SMART" id="SM01037">
    <property type="entry name" value="Bet_v_1"/>
    <property type="match status" value="1"/>
</dbReference>
<gene>
    <name evidence="3" type="ORF">VNO80_25915</name>
</gene>
<evidence type="ECO:0000313" key="3">
    <source>
        <dbReference type="EMBL" id="KAK7342956.1"/>
    </source>
</evidence>
<dbReference type="InterPro" id="IPR052006">
    <property type="entry name" value="MLP-like"/>
</dbReference>
<reference evidence="3 4" key="1">
    <citation type="submission" date="2024-01" db="EMBL/GenBank/DDBJ databases">
        <title>The genomes of 5 underutilized Papilionoideae crops provide insights into root nodulation and disease resistanc.</title>
        <authorList>
            <person name="Jiang F."/>
        </authorList>
    </citation>
    <scope>NUCLEOTIDE SEQUENCE [LARGE SCALE GENOMIC DNA]</scope>
    <source>
        <strain evidence="3">JINMINGXINNONG_FW02</strain>
        <tissue evidence="3">Leaves</tissue>
    </source>
</reference>
<dbReference type="InterPro" id="IPR000916">
    <property type="entry name" value="Bet_v_I/MLP"/>
</dbReference>
<name>A0AAN9LW48_PHACN</name>
<accession>A0AAN9LW48</accession>
<keyword evidence="4" id="KW-1185">Reference proteome</keyword>
<dbReference type="PANTHER" id="PTHR31338">
    <property type="entry name" value="POLYKETIDE CYCLASE/DEHYDRASE AND LIPID TRANSPORT SUPERFAMILY PROTEIN"/>
    <property type="match status" value="1"/>
</dbReference>
<dbReference type="SUPFAM" id="SSF55961">
    <property type="entry name" value="Bet v1-like"/>
    <property type="match status" value="1"/>
</dbReference>